<feature type="region of interest" description="Disordered" evidence="1">
    <location>
        <begin position="756"/>
        <end position="779"/>
    </location>
</feature>
<feature type="compositionally biased region" description="Basic and acidic residues" evidence="1">
    <location>
        <begin position="759"/>
        <end position="778"/>
    </location>
</feature>
<evidence type="ECO:0000256" key="1">
    <source>
        <dbReference type="SAM" id="MobiDB-lite"/>
    </source>
</evidence>
<dbReference type="EMBL" id="JARBHB010000008">
    <property type="protein sequence ID" value="KAJ8877756.1"/>
    <property type="molecule type" value="Genomic_DNA"/>
</dbReference>
<keyword evidence="3" id="KW-1185">Reference proteome</keyword>
<protein>
    <submittedName>
        <fullName evidence="2">Uncharacterized protein</fullName>
    </submittedName>
</protein>
<sequence length="1149" mass="127363">MPLPLFARILTDSLVGKHLAKFSTRDGKYSKSASWTERGGAAVNLRNRFRENLGSNAGTAVLSSISRGFPKSLLANAGTKREIREKTSRLAASSGTIPTRKNFGVTRPGIESLSHRGPRVTGVKVKGQGHLHPTWWTRWLPGTGMTEHEQLRAPVPGPDGAKLTFLFYVQTVLVNPQRPDLSPDQPPPPPTLVCHRNDTCVVIPGAAALINHWMFERNPALVTETIGGALGTRVCQVLVKAEALPPPTLHLFKEDRLLPDLKQTIRSPLRPLPRLACVSLDLEDELWLGLFPTFPEFPHSRAEQSALNINTCVLKIGSVMEEPGKAAVTFRLCFFPPTTCRPPSDIAQSVLSSRKQLAYNLTPRWLTSSLEEGDRLGLWEDILPTPRFGAKSQYFRHSSAIFTAVAHNCPASSASSAPNGQVEEWMGRSVGEKILLLSAFSVTLLTCNIPAFDPLAIQPGSPRWEASAVCPFYEMTGLRSFYFLHVDPPFVSLSSYHSRYRQQHDQRQCRQNMAAVELLQQVRFLPLFFSTEFKIVALDGPLCTSLPGDEAMRFIALWDMNGETAVYITSSDAPASEMASLIGNVSQRGSPMGARDYQYRDHRLDSYAETKWGGGSFEVAYTFLNKLREALGTGRASNWLLGVARVGYRASIGDRRSDALLDVCNKVSWVLGERLEPESAWLRADLLLSCMNRLLIHPVPNLINVANKPMNEYDARGVAAGRKIRVVLTCYLGGSMAQGGGELVLFGDIGRSIPLEGGGGREGERERERERERGEKGDGNNYLVTKGMRSIFRGDNYSKHYPYHDTCLVYCACLYSENEYKVYQLGSPLVDDRPIMSAVKYRVVSGVVWTNRTMAHNALKLFVVTTCGCNVRMLARPVRPLEQNKAKPIKTPDPTEKKEEATLHIHLDRSPPTKVNQVQSWPGRFRIFASWNRAGRCAADRRVLSGIPPPPWRSGAAPFSHDSTLIGSLDLVGCLRHLSTLTWPARSPDVSPIEHLWDEMRLQHPLGRNGAVVAERLVCSPPTKPNWAQSPAGPLPDFRKWESCRMMSRCSKSFPGDLSFPPPLHSGDAPSSPLFTLIGSQDLVIFHQNCPDAESGFAIVHLTFIDVSAMCDKVRFFAVKLDLSGEPLWHSLSIPELSERPSTSEELDR</sequence>
<evidence type="ECO:0000313" key="2">
    <source>
        <dbReference type="EMBL" id="KAJ8877756.1"/>
    </source>
</evidence>
<name>A0ABQ9H0D1_9NEOP</name>
<comment type="caution">
    <text evidence="2">The sequence shown here is derived from an EMBL/GenBank/DDBJ whole genome shotgun (WGS) entry which is preliminary data.</text>
</comment>
<gene>
    <name evidence="2" type="ORF">PR048_022211</name>
</gene>
<accession>A0ABQ9H0D1</accession>
<feature type="region of interest" description="Disordered" evidence="1">
    <location>
        <begin position="96"/>
        <end position="126"/>
    </location>
</feature>
<evidence type="ECO:0000313" key="3">
    <source>
        <dbReference type="Proteomes" id="UP001159363"/>
    </source>
</evidence>
<organism evidence="2 3">
    <name type="scientific">Dryococelus australis</name>
    <dbReference type="NCBI Taxonomy" id="614101"/>
    <lineage>
        <taxon>Eukaryota</taxon>
        <taxon>Metazoa</taxon>
        <taxon>Ecdysozoa</taxon>
        <taxon>Arthropoda</taxon>
        <taxon>Hexapoda</taxon>
        <taxon>Insecta</taxon>
        <taxon>Pterygota</taxon>
        <taxon>Neoptera</taxon>
        <taxon>Polyneoptera</taxon>
        <taxon>Phasmatodea</taxon>
        <taxon>Verophasmatodea</taxon>
        <taxon>Anareolatae</taxon>
        <taxon>Phasmatidae</taxon>
        <taxon>Eurycanthinae</taxon>
        <taxon>Dryococelus</taxon>
    </lineage>
</organism>
<reference evidence="2 3" key="1">
    <citation type="submission" date="2023-02" db="EMBL/GenBank/DDBJ databases">
        <title>LHISI_Scaffold_Assembly.</title>
        <authorList>
            <person name="Stuart O.P."/>
            <person name="Cleave R."/>
            <person name="Magrath M.J.L."/>
            <person name="Mikheyev A.S."/>
        </authorList>
    </citation>
    <scope>NUCLEOTIDE SEQUENCE [LARGE SCALE GENOMIC DNA]</scope>
    <source>
        <strain evidence="2">Daus_M_001</strain>
        <tissue evidence="2">Leg muscle</tissue>
    </source>
</reference>
<dbReference type="Proteomes" id="UP001159363">
    <property type="component" value="Chromosome 7"/>
</dbReference>
<proteinExistence type="predicted"/>